<feature type="compositionally biased region" description="Polar residues" evidence="1">
    <location>
        <begin position="505"/>
        <end position="529"/>
    </location>
</feature>
<gene>
    <name evidence="2" type="ORF">K469DRAFT_460860</name>
</gene>
<sequence length="529" mass="59465">VRGDGLVMAERALASLVEDPQRLDRARTRFSDSPPSYKSHQSHNSTRSQSPNPPSEEQRRREERRVQLRLERWASLPYEQFEAQHREEEERIYEAHENRTRRLHAGTNIYQLAYENVKKRWVEQGIWNDKWNKTALGRWKHEEPLELESELETDTEAGPQSSLFTIFPQPKPRRPISDEEKRRRIAERRATLEREREASRPFYQFIYQVSKERERIQDESGSGKAITTTTASADINTRAYENVNNTWIKRGIWNRNWGILPGMSWKHEEPLEEETADGPATVQANLLGNSSHEVGGASIITMNGAPLRYISGRSVANLLESGIFMRNPPTAESNNRQGCNVIIDSQQEPSADVNSPGLENGDVEYSPSESNSAPPRRGKRLPRPTAGQAARPSRRRPPHGNGQTQPVASASLGPVHLSKVSKTPIKKRPGPRRRPNASEEVPSGDPPLLAGPDITEPLLQSASMLPRRSKRLQRPESSMAKDPGGIASTDSLKGISRSRLKRNVAGNSKSVSSAKPQGISKRQGSRTTR</sequence>
<dbReference type="EMBL" id="ML994661">
    <property type="protein sequence ID" value="KAF2179938.1"/>
    <property type="molecule type" value="Genomic_DNA"/>
</dbReference>
<evidence type="ECO:0000256" key="1">
    <source>
        <dbReference type="SAM" id="MobiDB-lite"/>
    </source>
</evidence>
<feature type="compositionally biased region" description="Basic residues" evidence="1">
    <location>
        <begin position="424"/>
        <end position="435"/>
    </location>
</feature>
<name>A0A6A6DNI2_9PEZI</name>
<accession>A0A6A6DNI2</accession>
<reference evidence="2" key="1">
    <citation type="journal article" date="2020" name="Stud. Mycol.">
        <title>101 Dothideomycetes genomes: a test case for predicting lifestyles and emergence of pathogens.</title>
        <authorList>
            <person name="Haridas S."/>
            <person name="Albert R."/>
            <person name="Binder M."/>
            <person name="Bloem J."/>
            <person name="Labutti K."/>
            <person name="Salamov A."/>
            <person name="Andreopoulos B."/>
            <person name="Baker S."/>
            <person name="Barry K."/>
            <person name="Bills G."/>
            <person name="Bluhm B."/>
            <person name="Cannon C."/>
            <person name="Castanera R."/>
            <person name="Culley D."/>
            <person name="Daum C."/>
            <person name="Ezra D."/>
            <person name="Gonzalez J."/>
            <person name="Henrissat B."/>
            <person name="Kuo A."/>
            <person name="Liang C."/>
            <person name="Lipzen A."/>
            <person name="Lutzoni F."/>
            <person name="Magnuson J."/>
            <person name="Mondo S."/>
            <person name="Nolan M."/>
            <person name="Ohm R."/>
            <person name="Pangilinan J."/>
            <person name="Park H.-J."/>
            <person name="Ramirez L."/>
            <person name="Alfaro M."/>
            <person name="Sun H."/>
            <person name="Tritt A."/>
            <person name="Yoshinaga Y."/>
            <person name="Zwiers L.-H."/>
            <person name="Turgeon B."/>
            <person name="Goodwin S."/>
            <person name="Spatafora J."/>
            <person name="Crous P."/>
            <person name="Grigoriev I."/>
        </authorList>
    </citation>
    <scope>NUCLEOTIDE SEQUENCE</scope>
    <source>
        <strain evidence="2">CBS 207.26</strain>
    </source>
</reference>
<feature type="region of interest" description="Disordered" evidence="1">
    <location>
        <begin position="348"/>
        <end position="529"/>
    </location>
</feature>
<keyword evidence="3" id="KW-1185">Reference proteome</keyword>
<dbReference type="AlphaFoldDB" id="A0A6A6DNI2"/>
<feature type="non-terminal residue" evidence="2">
    <location>
        <position position="1"/>
    </location>
</feature>
<evidence type="ECO:0000313" key="3">
    <source>
        <dbReference type="Proteomes" id="UP000800200"/>
    </source>
</evidence>
<organism evidence="2 3">
    <name type="scientific">Zopfia rhizophila CBS 207.26</name>
    <dbReference type="NCBI Taxonomy" id="1314779"/>
    <lineage>
        <taxon>Eukaryota</taxon>
        <taxon>Fungi</taxon>
        <taxon>Dikarya</taxon>
        <taxon>Ascomycota</taxon>
        <taxon>Pezizomycotina</taxon>
        <taxon>Dothideomycetes</taxon>
        <taxon>Dothideomycetes incertae sedis</taxon>
        <taxon>Zopfiaceae</taxon>
        <taxon>Zopfia</taxon>
    </lineage>
</organism>
<evidence type="ECO:0000313" key="2">
    <source>
        <dbReference type="EMBL" id="KAF2179938.1"/>
    </source>
</evidence>
<feature type="compositionally biased region" description="Polar residues" evidence="1">
    <location>
        <begin position="31"/>
        <end position="50"/>
    </location>
</feature>
<dbReference type="Proteomes" id="UP000800200">
    <property type="component" value="Unassembled WGS sequence"/>
</dbReference>
<feature type="region of interest" description="Disordered" evidence="1">
    <location>
        <begin position="149"/>
        <end position="183"/>
    </location>
</feature>
<proteinExistence type="predicted"/>
<feature type="non-terminal residue" evidence="2">
    <location>
        <position position="529"/>
    </location>
</feature>
<feature type="compositionally biased region" description="Basic and acidic residues" evidence="1">
    <location>
        <begin position="19"/>
        <end position="30"/>
    </location>
</feature>
<protein>
    <submittedName>
        <fullName evidence="2">Uncharacterized protein</fullName>
    </submittedName>
</protein>
<dbReference type="OrthoDB" id="3946172at2759"/>
<feature type="region of interest" description="Disordered" evidence="1">
    <location>
        <begin position="14"/>
        <end position="63"/>
    </location>
</feature>